<dbReference type="PANTHER" id="PTHR34595">
    <property type="entry name" value="BLR5612 PROTEIN"/>
    <property type="match status" value="1"/>
</dbReference>
<dbReference type="Gene3D" id="3.30.1490.270">
    <property type="match status" value="1"/>
</dbReference>
<organism evidence="3 4">
    <name type="scientific">Pacificitalea manganoxidans</name>
    <dbReference type="NCBI Taxonomy" id="1411902"/>
    <lineage>
        <taxon>Bacteria</taxon>
        <taxon>Pseudomonadati</taxon>
        <taxon>Pseudomonadota</taxon>
        <taxon>Alphaproteobacteria</taxon>
        <taxon>Rhodobacterales</taxon>
        <taxon>Paracoccaceae</taxon>
        <taxon>Pacificitalea</taxon>
    </lineage>
</organism>
<protein>
    <recommendedName>
        <fullName evidence="2">Circularly permuted ATP-grasp type 2 domain-containing protein</fullName>
    </recommendedName>
</protein>
<dbReference type="KEGG" id="cmag:CBW24_12395"/>
<dbReference type="Gene3D" id="3.40.50.11290">
    <property type="match status" value="1"/>
</dbReference>
<proteinExistence type="predicted"/>
<name>A0A291M1C0_9RHOB</name>
<dbReference type="InterPro" id="IPR016450">
    <property type="entry name" value="UCP005522"/>
</dbReference>
<evidence type="ECO:0000313" key="4">
    <source>
        <dbReference type="Proteomes" id="UP000219050"/>
    </source>
</evidence>
<dbReference type="OrthoDB" id="9804079at2"/>
<dbReference type="InterPro" id="IPR051680">
    <property type="entry name" value="ATP-dep_Glu-Cys_Ligase-2"/>
</dbReference>
<feature type="domain" description="Circularly permuted ATP-grasp type 2" evidence="2">
    <location>
        <begin position="74"/>
        <end position="451"/>
    </location>
</feature>
<accession>A0A291M1C0</accession>
<dbReference type="EMBL" id="CP021404">
    <property type="protein sequence ID" value="ATI42722.1"/>
    <property type="molecule type" value="Genomic_DNA"/>
</dbReference>
<dbReference type="Proteomes" id="UP000219050">
    <property type="component" value="Chromosome"/>
</dbReference>
<keyword evidence="4" id="KW-1185">Reference proteome</keyword>
<dbReference type="SUPFAM" id="SSF56059">
    <property type="entry name" value="Glutathione synthetase ATP-binding domain-like"/>
    <property type="match status" value="1"/>
</dbReference>
<dbReference type="RefSeq" id="WP_097373774.1">
    <property type="nucleotide sequence ID" value="NZ_CP021404.1"/>
</dbReference>
<dbReference type="InterPro" id="IPR025841">
    <property type="entry name" value="CP_ATPgrasp_2"/>
</dbReference>
<reference evidence="3 4" key="1">
    <citation type="submission" date="2017-05" db="EMBL/GenBank/DDBJ databases">
        <title>Comparative genomic and metabolic analysis of manganese-oxidizing mechanisms in Celeribater manganoxidans DY25T: its adaption to the environment of polymetallic nodule.</title>
        <authorList>
            <person name="Wang X."/>
        </authorList>
    </citation>
    <scope>NUCLEOTIDE SEQUENCE [LARGE SCALE GENOMIC DNA]</scope>
    <source>
        <strain evidence="3 4">DY25</strain>
    </source>
</reference>
<dbReference type="PANTHER" id="PTHR34595:SF7">
    <property type="entry name" value="SLL1039 PROTEIN"/>
    <property type="match status" value="1"/>
</dbReference>
<dbReference type="AlphaFoldDB" id="A0A291M1C0"/>
<sequence length="475" mass="52922">MTETPRFFDELSDPAGAPRPPYRQFDEWFQAEDIRRLRQKSVDAETFFRRTGITFNVYGAKEADERLIPFDIVPRIISAREWAKLTRGIEQRVRAINAFLHDIYHRQEILRAGRVPWQLIANNEAFLPKMIGVTPPGGVYTHIVGTDLVRTGEDDFFVLEDNARTPSGVSYMLENRETMLQMFPELFSRNRVRQVSDYPTRLRRSLAACAPPASSGKPVVAVLTPGIHNSAYFEHSFLADNMGAELVEGHDLRVVDGRIAMRTTRGFQPIDVIYRRIDDDYLDPLSFNPDSLLGVPGVMDVYRAGGITIANAPGTGISDDKAIYSYMPDIVEFYTGEKAILKNVPTWRCSDPESLKYVLDNLAELVVKEVHGSGGYGMLVGPAASKKEIEAFRAKLEARPANYIAQPTLALSTVPILTKAGLAPRHVDLRPFVLVSPDRIDITPGGLTRVALKEGSLVVNSSQGGGTKDTWVLEE</sequence>
<evidence type="ECO:0000313" key="3">
    <source>
        <dbReference type="EMBL" id="ATI42722.1"/>
    </source>
</evidence>
<feature type="region of interest" description="Disordered" evidence="1">
    <location>
        <begin position="1"/>
        <end position="20"/>
    </location>
</feature>
<evidence type="ECO:0000256" key="1">
    <source>
        <dbReference type="SAM" id="MobiDB-lite"/>
    </source>
</evidence>
<gene>
    <name evidence="3" type="ORF">CBW24_12395</name>
</gene>
<dbReference type="Pfam" id="PF14403">
    <property type="entry name" value="CP_ATPgrasp_2"/>
    <property type="match status" value="1"/>
</dbReference>
<evidence type="ECO:0000259" key="2">
    <source>
        <dbReference type="Pfam" id="PF14403"/>
    </source>
</evidence>
<dbReference type="PIRSF" id="PIRSF005522">
    <property type="entry name" value="UCP005522"/>
    <property type="match status" value="1"/>
</dbReference>